<evidence type="ECO:0000256" key="3">
    <source>
        <dbReference type="ARBA" id="ARBA00022692"/>
    </source>
</evidence>
<evidence type="ECO:0000313" key="9">
    <source>
        <dbReference type="EMBL" id="TCO33507.1"/>
    </source>
</evidence>
<keyword evidence="4 7" id="KW-1133">Transmembrane helix</keyword>
<evidence type="ECO:0000256" key="4">
    <source>
        <dbReference type="ARBA" id="ARBA00022989"/>
    </source>
</evidence>
<comment type="caution">
    <text evidence="9">The sequence shown here is derived from an EMBL/GenBank/DDBJ whole genome shotgun (WGS) entry which is preliminary data.</text>
</comment>
<keyword evidence="2" id="KW-1003">Cell membrane</keyword>
<evidence type="ECO:0000256" key="1">
    <source>
        <dbReference type="ARBA" id="ARBA00004162"/>
    </source>
</evidence>
<evidence type="ECO:0000256" key="7">
    <source>
        <dbReference type="SAM" id="Phobius"/>
    </source>
</evidence>
<dbReference type="AlphaFoldDB" id="A0A4R2HR07"/>
<dbReference type="PANTHER" id="PTHR33885">
    <property type="entry name" value="PHAGE SHOCK PROTEIN C"/>
    <property type="match status" value="1"/>
</dbReference>
<feature type="compositionally biased region" description="Low complexity" evidence="6">
    <location>
        <begin position="164"/>
        <end position="197"/>
    </location>
</feature>
<dbReference type="OrthoDB" id="7359894at2"/>
<keyword evidence="3 7" id="KW-0812">Transmembrane</keyword>
<dbReference type="Proteomes" id="UP000294508">
    <property type="component" value="Unassembled WGS sequence"/>
</dbReference>
<keyword evidence="10" id="KW-1185">Reference proteome</keyword>
<evidence type="ECO:0000256" key="2">
    <source>
        <dbReference type="ARBA" id="ARBA00022475"/>
    </source>
</evidence>
<keyword evidence="5 7" id="KW-0472">Membrane</keyword>
<accession>A0A4R2HR07</accession>
<feature type="transmembrane region" description="Helical" evidence="7">
    <location>
        <begin position="47"/>
        <end position="72"/>
    </location>
</feature>
<reference evidence="9 10" key="1">
    <citation type="journal article" date="2015" name="Stand. Genomic Sci.">
        <title>Genomic Encyclopedia of Bacterial and Archaeal Type Strains, Phase III: the genomes of soil and plant-associated and newly described type strains.</title>
        <authorList>
            <person name="Whitman W.B."/>
            <person name="Woyke T."/>
            <person name="Klenk H.P."/>
            <person name="Zhou Y."/>
            <person name="Lilburn T.G."/>
            <person name="Beck B.J."/>
            <person name="De Vos P."/>
            <person name="Vandamme P."/>
            <person name="Eisen J.A."/>
            <person name="Garrity G."/>
            <person name="Hugenholtz P."/>
            <person name="Kyrpides N.C."/>
        </authorList>
    </citation>
    <scope>NUCLEOTIDE SEQUENCE [LARGE SCALE GENOMIC DNA]</scope>
    <source>
        <strain evidence="9 10">VKM Ac-2572</strain>
    </source>
</reference>
<dbReference type="InterPro" id="IPR052027">
    <property type="entry name" value="PspC"/>
</dbReference>
<dbReference type="Pfam" id="PF04024">
    <property type="entry name" value="PspC"/>
    <property type="match status" value="1"/>
</dbReference>
<evidence type="ECO:0000313" key="10">
    <source>
        <dbReference type="Proteomes" id="UP000294508"/>
    </source>
</evidence>
<dbReference type="EMBL" id="SLWN01000003">
    <property type="protein sequence ID" value="TCO33507.1"/>
    <property type="molecule type" value="Genomic_DNA"/>
</dbReference>
<proteinExistence type="predicted"/>
<feature type="transmembrane region" description="Helical" evidence="7">
    <location>
        <begin position="300"/>
        <end position="317"/>
    </location>
</feature>
<dbReference type="GO" id="GO:0005886">
    <property type="term" value="C:plasma membrane"/>
    <property type="evidence" value="ECO:0007669"/>
    <property type="project" value="UniProtKB-SubCell"/>
</dbReference>
<feature type="transmembrane region" description="Helical" evidence="7">
    <location>
        <begin position="324"/>
        <end position="344"/>
    </location>
</feature>
<dbReference type="RefSeq" id="WP_132208956.1">
    <property type="nucleotide sequence ID" value="NZ_SLWN01000003.1"/>
</dbReference>
<feature type="compositionally biased region" description="Pro residues" evidence="6">
    <location>
        <begin position="210"/>
        <end position="219"/>
    </location>
</feature>
<dbReference type="PANTHER" id="PTHR33885:SF3">
    <property type="entry name" value="PHAGE SHOCK PROTEIN C"/>
    <property type="match status" value="1"/>
</dbReference>
<feature type="transmembrane region" description="Helical" evidence="7">
    <location>
        <begin position="97"/>
        <end position="113"/>
    </location>
</feature>
<protein>
    <submittedName>
        <fullName evidence="9">Phage shock protein C (PspC) family protein</fullName>
    </submittedName>
</protein>
<feature type="transmembrane region" description="Helical" evidence="7">
    <location>
        <begin position="119"/>
        <end position="137"/>
    </location>
</feature>
<organism evidence="9 10">
    <name type="scientific">Kribbella steppae</name>
    <dbReference type="NCBI Taxonomy" id="2512223"/>
    <lineage>
        <taxon>Bacteria</taxon>
        <taxon>Bacillati</taxon>
        <taxon>Actinomycetota</taxon>
        <taxon>Actinomycetes</taxon>
        <taxon>Propionibacteriales</taxon>
        <taxon>Kribbellaceae</taxon>
        <taxon>Kribbella</taxon>
    </lineage>
</organism>
<dbReference type="InterPro" id="IPR007168">
    <property type="entry name" value="Phageshock_PspC_N"/>
</dbReference>
<evidence type="ECO:0000259" key="8">
    <source>
        <dbReference type="Pfam" id="PF04024"/>
    </source>
</evidence>
<evidence type="ECO:0000256" key="6">
    <source>
        <dbReference type="SAM" id="MobiDB-lite"/>
    </source>
</evidence>
<feature type="region of interest" description="Disordered" evidence="6">
    <location>
        <begin position="145"/>
        <end position="246"/>
    </location>
</feature>
<evidence type="ECO:0000256" key="5">
    <source>
        <dbReference type="ARBA" id="ARBA00023136"/>
    </source>
</evidence>
<feature type="transmembrane region" description="Helical" evidence="7">
    <location>
        <begin position="277"/>
        <end position="294"/>
    </location>
</feature>
<feature type="domain" description="Phage shock protein PspC N-terminal" evidence="8">
    <location>
        <begin position="23"/>
        <end position="76"/>
    </location>
</feature>
<sequence length="466" mass="48738">MDQNSSGPGGFDRNGLQNVQSWQRSRSDRMVAGVCGGIGRALNIDPVLIRVVMAVLVISGPGIIFYIAAWVLMPDEGKDRSAAQGLLGDRVRPDHPWLWPIVIGVCVFVGIAMMSSFDFGRVVPGPLIVLAVIWIVARHRRKLRRGQQQDWAATRGWSGPQDTGPAGQPGQPGQWQPGQQGPAGPPGQWQPGQAAAPMDQPTTSASMPPQTGPSAPPAGPSSSAPQRPQDRTVEPVQPVWTEDDPLGLYVDEPRTAPPPATAKAAEPPAKGMRGVKSIVVVLTGLAIAIAWAAGAATSTTLIIGLATLGAGMLLGGFVGRTMALLPLGILLAAGAVASTVFPTVPRNFTDLNYTATAAQPITATSTKYDLDGGAVHLDLTKATFAPGARVEVHLGVGEVVVKVPQNVDVEGQLSAEMGEVTWQNENKGGHNAELPLKDLGADQTPGPQKVTLDLDVKLGSIRVERG</sequence>
<gene>
    <name evidence="9" type="ORF">EV652_103509</name>
</gene>
<name>A0A4R2HR07_9ACTN</name>
<comment type="subcellular location">
    <subcellularLocation>
        <location evidence="1">Cell membrane</location>
        <topology evidence="1">Single-pass membrane protein</topology>
    </subcellularLocation>
</comment>